<keyword evidence="2" id="KW-1185">Reference proteome</keyword>
<organism evidence="1 2">
    <name type="scientific">Gigaspora margarita</name>
    <dbReference type="NCBI Taxonomy" id="4874"/>
    <lineage>
        <taxon>Eukaryota</taxon>
        <taxon>Fungi</taxon>
        <taxon>Fungi incertae sedis</taxon>
        <taxon>Mucoromycota</taxon>
        <taxon>Glomeromycotina</taxon>
        <taxon>Glomeromycetes</taxon>
        <taxon>Diversisporales</taxon>
        <taxon>Gigasporaceae</taxon>
        <taxon>Gigaspora</taxon>
    </lineage>
</organism>
<name>A0ABN7UZL3_GIGMA</name>
<feature type="non-terminal residue" evidence="1">
    <location>
        <position position="1"/>
    </location>
</feature>
<evidence type="ECO:0000313" key="2">
    <source>
        <dbReference type="Proteomes" id="UP000789901"/>
    </source>
</evidence>
<evidence type="ECO:0000313" key="1">
    <source>
        <dbReference type="EMBL" id="CAG8708611.1"/>
    </source>
</evidence>
<dbReference type="Proteomes" id="UP000789901">
    <property type="component" value="Unassembled WGS sequence"/>
</dbReference>
<dbReference type="EMBL" id="CAJVQB010007751">
    <property type="protein sequence ID" value="CAG8708611.1"/>
    <property type="molecule type" value="Genomic_DNA"/>
</dbReference>
<accession>A0ABN7UZL3</accession>
<protein>
    <submittedName>
        <fullName evidence="1">31080_t:CDS:1</fullName>
    </submittedName>
</protein>
<proteinExistence type="predicted"/>
<comment type="caution">
    <text evidence="1">The sequence shown here is derived from an EMBL/GenBank/DDBJ whole genome shotgun (WGS) entry which is preliminary data.</text>
</comment>
<sequence length="45" mass="5152">LHQGQVKISTSSYRENTTIKIEKTKQNNLNQLVEKKLPGLSAERQ</sequence>
<gene>
    <name evidence="1" type="ORF">GMARGA_LOCUS12599</name>
</gene>
<reference evidence="1 2" key="1">
    <citation type="submission" date="2021-06" db="EMBL/GenBank/DDBJ databases">
        <authorList>
            <person name="Kallberg Y."/>
            <person name="Tangrot J."/>
            <person name="Rosling A."/>
        </authorList>
    </citation>
    <scope>NUCLEOTIDE SEQUENCE [LARGE SCALE GENOMIC DNA]</scope>
    <source>
        <strain evidence="1 2">120-4 pot B 10/14</strain>
    </source>
</reference>